<accession>A0A9W8V9S8</accession>
<dbReference type="OrthoDB" id="5062850at2759"/>
<evidence type="ECO:0000313" key="2">
    <source>
        <dbReference type="Proteomes" id="UP001152049"/>
    </source>
</evidence>
<protein>
    <submittedName>
        <fullName evidence="1">Uncharacterized protein</fullName>
    </submittedName>
</protein>
<gene>
    <name evidence="1" type="ORF">NW762_014163</name>
</gene>
<proteinExistence type="predicted"/>
<comment type="caution">
    <text evidence="1">The sequence shown here is derived from an EMBL/GenBank/DDBJ whole genome shotgun (WGS) entry which is preliminary data.</text>
</comment>
<dbReference type="EMBL" id="JAOQAZ010000047">
    <property type="protein sequence ID" value="KAJ4245293.1"/>
    <property type="molecule type" value="Genomic_DNA"/>
</dbReference>
<organism evidence="1 2">
    <name type="scientific">Fusarium torreyae</name>
    <dbReference type="NCBI Taxonomy" id="1237075"/>
    <lineage>
        <taxon>Eukaryota</taxon>
        <taxon>Fungi</taxon>
        <taxon>Dikarya</taxon>
        <taxon>Ascomycota</taxon>
        <taxon>Pezizomycotina</taxon>
        <taxon>Sordariomycetes</taxon>
        <taxon>Hypocreomycetidae</taxon>
        <taxon>Hypocreales</taxon>
        <taxon>Nectriaceae</taxon>
        <taxon>Fusarium</taxon>
    </lineage>
</organism>
<keyword evidence="2" id="KW-1185">Reference proteome</keyword>
<evidence type="ECO:0000313" key="1">
    <source>
        <dbReference type="EMBL" id="KAJ4245293.1"/>
    </source>
</evidence>
<dbReference type="Proteomes" id="UP001152049">
    <property type="component" value="Unassembled WGS sequence"/>
</dbReference>
<sequence>MPPLEFLTFPYELRHHIYRDYFTLSDGYTFQPGSGKLATADGQPLELSLMYTCRFIASETKSLPLMWNNISFSTVYRPEWSSWAGRFDYLLRAEWHQRIDILLSLGRFITPGMISQIAATYPWFVPQLNIAMRDLAVRSLYRMNSSYCRTWPLSKTLESESVLCFSDYPAESTLHRAVDFTLRLLAQSSDEKLVQMIAGIVGYWQGCRGLEDFLDQCYEPWDIPSRTGLDALGRALGDDELWRTMGHWHRNERNTNEYRPKFRFSATAVAIRFLNHLPLEKRLCIRNLVLREDHIAVGRQECHSLGLIPFCKENSQLRISLHVSMVTNLFQRAALPKVRSFDELETITEQKVLNRTIPEISSVVGSWLTEALVLTDAGMPADSYTLTLDGEHAIELCTSIFQHEVHRRVAIQRAVERCFPWPPEKQRQDPFRFLNRKFPEAFKHLVNETTYLRTNFNPGNLWNVNRLIAYYSGYHIAQFHEEFGSKSPHNFFASSHEPLLGALLMENYECRPCPWFPEAIRRWYSSH</sequence>
<dbReference type="AlphaFoldDB" id="A0A9W8V9S8"/>
<reference evidence="1" key="1">
    <citation type="submission" date="2022-09" db="EMBL/GenBank/DDBJ databases">
        <title>Fusarium specimens isolated from Avocado Roots.</title>
        <authorList>
            <person name="Stajich J."/>
            <person name="Roper C."/>
            <person name="Heimlech-Rivalta G."/>
        </authorList>
    </citation>
    <scope>NUCLEOTIDE SEQUENCE</scope>
    <source>
        <strain evidence="1">CF00136</strain>
    </source>
</reference>
<name>A0A9W8V9S8_9HYPO</name>